<accession>F2U6C1</accession>
<evidence type="ECO:0000313" key="4">
    <source>
        <dbReference type="EMBL" id="EGD83062.1"/>
    </source>
</evidence>
<evidence type="ECO:0000259" key="3">
    <source>
        <dbReference type="PROSITE" id="PS50966"/>
    </source>
</evidence>
<feature type="compositionally biased region" description="Low complexity" evidence="2">
    <location>
        <begin position="25"/>
        <end position="48"/>
    </location>
</feature>
<keyword evidence="1" id="KW-0862">Zinc</keyword>
<reference evidence="4" key="1">
    <citation type="submission" date="2009-08" db="EMBL/GenBank/DDBJ databases">
        <title>Annotation of Salpingoeca rosetta.</title>
        <authorList>
            <consortium name="The Broad Institute Genome Sequencing Platform"/>
            <person name="Russ C."/>
            <person name="Cuomo C."/>
            <person name="Burger G."/>
            <person name="Gray M.W."/>
            <person name="Holland P.W.H."/>
            <person name="King N."/>
            <person name="Lang F.B.F."/>
            <person name="Roger A.J."/>
            <person name="Ruiz-Trillo I."/>
            <person name="Young S.K."/>
            <person name="Zeng Q."/>
            <person name="Gargeya S."/>
            <person name="Alvarado L."/>
            <person name="Berlin A."/>
            <person name="Chapman S.B."/>
            <person name="Chen Z."/>
            <person name="Freedman E."/>
            <person name="Gellesch M."/>
            <person name="Goldberg J."/>
            <person name="Griggs A."/>
            <person name="Gujja S."/>
            <person name="Heilman E."/>
            <person name="Heiman D."/>
            <person name="Howarth C."/>
            <person name="Mehta T."/>
            <person name="Neiman D."/>
            <person name="Pearson M."/>
            <person name="Roberts A."/>
            <person name="Saif S."/>
            <person name="Shea T."/>
            <person name="Shenoy N."/>
            <person name="Sisk P."/>
            <person name="Stolte C."/>
            <person name="Sykes S."/>
            <person name="White J."/>
            <person name="Yandava C."/>
            <person name="Haas B."/>
            <person name="Nusbaum C."/>
            <person name="Birren B."/>
        </authorList>
    </citation>
    <scope>NUCLEOTIDE SEQUENCE [LARGE SCALE GENOMIC DNA]</scope>
    <source>
        <strain evidence="4">ATCC 50818</strain>
    </source>
</reference>
<organism evidence="5">
    <name type="scientific">Salpingoeca rosetta (strain ATCC 50818 / BSB-021)</name>
    <dbReference type="NCBI Taxonomy" id="946362"/>
    <lineage>
        <taxon>Eukaryota</taxon>
        <taxon>Choanoflagellata</taxon>
        <taxon>Craspedida</taxon>
        <taxon>Salpingoecidae</taxon>
        <taxon>Salpingoeca</taxon>
    </lineage>
</organism>
<proteinExistence type="predicted"/>
<dbReference type="GO" id="GO:0097196">
    <property type="term" value="C:Shu complex"/>
    <property type="evidence" value="ECO:0007669"/>
    <property type="project" value="TreeGrafter"/>
</dbReference>
<keyword evidence="1" id="KW-0479">Metal-binding</keyword>
<feature type="domain" description="SWIM-type" evidence="3">
    <location>
        <begin position="101"/>
        <end position="138"/>
    </location>
</feature>
<keyword evidence="1" id="KW-0863">Zinc-finger</keyword>
<sequence>MQRELEEHVLQLICKEVAVGHEPRQQQQQQQPQQSQQHQSQQHQSQQQRELSSEMLAALHSVFPQNALAALDILDRRAVTEITCPAGRVAHQVAGKGGRVYFTLVDQGFCECAAYEYTVLRNEVSMCKHVLAVRLARATNLLQHERISDAAFAARMNPSAPP</sequence>
<dbReference type="AlphaFoldDB" id="F2U6C1"/>
<dbReference type="SUPFAM" id="SSF81995">
    <property type="entry name" value="beta-sandwich domain of Sec23/24"/>
    <property type="match status" value="1"/>
</dbReference>
<evidence type="ECO:0000256" key="1">
    <source>
        <dbReference type="PROSITE-ProRule" id="PRU00325"/>
    </source>
</evidence>
<dbReference type="KEGG" id="sre:PTSG_12060"/>
<protein>
    <recommendedName>
        <fullName evidence="3">SWIM-type domain-containing protein</fullName>
    </recommendedName>
</protein>
<dbReference type="Proteomes" id="UP000007799">
    <property type="component" value="Unassembled WGS sequence"/>
</dbReference>
<dbReference type="InParanoid" id="F2U6C1"/>
<keyword evidence="5" id="KW-1185">Reference proteome</keyword>
<dbReference type="InterPro" id="IPR007527">
    <property type="entry name" value="Znf_SWIM"/>
</dbReference>
<dbReference type="GeneID" id="16076007"/>
<dbReference type="GO" id="GO:0008270">
    <property type="term" value="F:zinc ion binding"/>
    <property type="evidence" value="ECO:0007669"/>
    <property type="project" value="UniProtKB-KW"/>
</dbReference>
<dbReference type="PANTHER" id="PTHR28498:SF1">
    <property type="entry name" value="ZINC FINGER SWIM DOMAIN-CONTAINING PROTEIN 7"/>
    <property type="match status" value="1"/>
</dbReference>
<name>F2U6C1_SALR5</name>
<evidence type="ECO:0000256" key="2">
    <source>
        <dbReference type="SAM" id="MobiDB-lite"/>
    </source>
</evidence>
<dbReference type="PANTHER" id="PTHR28498">
    <property type="entry name" value="ZINC FINGER SWIM DOMAIN-CONTAINING PROTEIN 7"/>
    <property type="match status" value="1"/>
</dbReference>
<dbReference type="PROSITE" id="PS50966">
    <property type="entry name" value="ZF_SWIM"/>
    <property type="match status" value="1"/>
</dbReference>
<dbReference type="EMBL" id="GL832962">
    <property type="protein sequence ID" value="EGD83062.1"/>
    <property type="molecule type" value="Genomic_DNA"/>
</dbReference>
<gene>
    <name evidence="4" type="ORF">PTSG_12060</name>
</gene>
<dbReference type="GO" id="GO:0000724">
    <property type="term" value="P:double-strand break repair via homologous recombination"/>
    <property type="evidence" value="ECO:0007669"/>
    <property type="project" value="TreeGrafter"/>
</dbReference>
<dbReference type="eggNOG" id="ENOG502T3Y2">
    <property type="taxonomic scope" value="Eukaryota"/>
</dbReference>
<feature type="region of interest" description="Disordered" evidence="2">
    <location>
        <begin position="23"/>
        <end position="50"/>
    </location>
</feature>
<evidence type="ECO:0000313" key="5">
    <source>
        <dbReference type="Proteomes" id="UP000007799"/>
    </source>
</evidence>
<dbReference type="FunCoup" id="F2U6C1">
    <property type="interactions" value="7"/>
</dbReference>
<dbReference type="OrthoDB" id="337581at2759"/>
<dbReference type="RefSeq" id="XP_004995426.1">
    <property type="nucleotide sequence ID" value="XM_004995369.1"/>
</dbReference>